<reference evidence="2" key="1">
    <citation type="submission" date="2021-02" db="EMBL/GenBank/DDBJ databases">
        <authorList>
            <person name="Dougan E. K."/>
            <person name="Rhodes N."/>
            <person name="Thang M."/>
            <person name="Chan C."/>
        </authorList>
    </citation>
    <scope>NUCLEOTIDE SEQUENCE</scope>
</reference>
<feature type="non-terminal residue" evidence="2">
    <location>
        <position position="1"/>
    </location>
</feature>
<keyword evidence="3" id="KW-1185">Reference proteome</keyword>
<feature type="region of interest" description="Disordered" evidence="1">
    <location>
        <begin position="311"/>
        <end position="331"/>
    </location>
</feature>
<feature type="compositionally biased region" description="Acidic residues" evidence="1">
    <location>
        <begin position="254"/>
        <end position="265"/>
    </location>
</feature>
<evidence type="ECO:0000256" key="1">
    <source>
        <dbReference type="SAM" id="MobiDB-lite"/>
    </source>
</evidence>
<gene>
    <name evidence="2" type="ORF">SNEC2469_LOCUS26323</name>
</gene>
<name>A0A813A3X3_9DINO</name>
<dbReference type="AlphaFoldDB" id="A0A813A3X3"/>
<comment type="caution">
    <text evidence="2">The sequence shown here is derived from an EMBL/GenBank/DDBJ whole genome shotgun (WGS) entry which is preliminary data.</text>
</comment>
<evidence type="ECO:0000313" key="2">
    <source>
        <dbReference type="EMBL" id="CAE7850169.1"/>
    </source>
</evidence>
<organism evidence="2 3">
    <name type="scientific">Symbiodinium necroappetens</name>
    <dbReference type="NCBI Taxonomy" id="1628268"/>
    <lineage>
        <taxon>Eukaryota</taxon>
        <taxon>Sar</taxon>
        <taxon>Alveolata</taxon>
        <taxon>Dinophyceae</taxon>
        <taxon>Suessiales</taxon>
        <taxon>Symbiodiniaceae</taxon>
        <taxon>Symbiodinium</taxon>
    </lineage>
</organism>
<evidence type="ECO:0000313" key="3">
    <source>
        <dbReference type="Proteomes" id="UP000601435"/>
    </source>
</evidence>
<dbReference type="OrthoDB" id="448806at2759"/>
<dbReference type="Proteomes" id="UP000601435">
    <property type="component" value="Unassembled WGS sequence"/>
</dbReference>
<sequence>HLRGLTSRRQDLFRQVYFQDTQQFRRISEEEFPHSLDNGYHLDLLKASLQDYPQEPEPRLGKEYLVPWMMAEDLDGLGALSPRRETLPSEKVLRSLGWEMQVDFEHLSEAELVAPTYLDSILKVMNLKAGVRDDDEKRQAFRDVIHGAARKKDENLGQFATRRLRDFAKAATYGITLPPEFRVSLMKEGAGLSDQNLQNLAVLTQGREMDVDFLAAAMARMDVRADRLSGYAEAEPRASLSFAEGMDDPRELEQGESEEEESLDDEVVLSELEDLNFSEDQAQMVFAILENRPPRRRRTWKENKMFKAEARKDRKPFRKGDALPEGGPPGGSGFCGLTASEWGRILAAARATTGSGTLEPLNFLTLKSGTAILDIGATQDLIGECALAALGHVLAEAGLKYVDVPVDSHGPPTGIGGAATVTRAVLVPISPGGVPGVVHFTVIKENVPPLLSVGLLEHLGAMLDLVDNKVHFKSINVVRHMQKEASGHRTISLVEWDGALFPVPKEARERFGPQVGGSRSYASPSLRVFQLKSEMSKPPLRENILCFIQQLSAL</sequence>
<dbReference type="EMBL" id="CAJNJA010053363">
    <property type="protein sequence ID" value="CAE7850169.1"/>
    <property type="molecule type" value="Genomic_DNA"/>
</dbReference>
<accession>A0A813A3X3</accession>
<feature type="compositionally biased region" description="Basic and acidic residues" evidence="1">
    <location>
        <begin position="311"/>
        <end position="322"/>
    </location>
</feature>
<proteinExistence type="predicted"/>
<feature type="region of interest" description="Disordered" evidence="1">
    <location>
        <begin position="239"/>
        <end position="265"/>
    </location>
</feature>
<protein>
    <submittedName>
        <fullName evidence="2">Uncharacterized protein</fullName>
    </submittedName>
</protein>